<comment type="caution">
    <text evidence="1">The sequence shown here is derived from an EMBL/GenBank/DDBJ whole genome shotgun (WGS) entry which is preliminary data.</text>
</comment>
<name>A0A836CMK5_9STRA</name>
<reference evidence="1" key="1">
    <citation type="submission" date="2021-02" db="EMBL/GenBank/DDBJ databases">
        <title>First Annotated Genome of the Yellow-green Alga Tribonema minus.</title>
        <authorList>
            <person name="Mahan K.M."/>
        </authorList>
    </citation>
    <scope>NUCLEOTIDE SEQUENCE</scope>
    <source>
        <strain evidence="1">UTEX B ZZ1240</strain>
    </source>
</reference>
<evidence type="ECO:0000313" key="2">
    <source>
        <dbReference type="Proteomes" id="UP000664859"/>
    </source>
</evidence>
<dbReference type="AlphaFoldDB" id="A0A836CMK5"/>
<dbReference type="Gene3D" id="1.10.3460.10">
    <property type="entry name" value="Chlorophyll a/b binding protein domain"/>
    <property type="match status" value="1"/>
</dbReference>
<dbReference type="OrthoDB" id="423598at2759"/>
<evidence type="ECO:0000313" key="1">
    <source>
        <dbReference type="EMBL" id="KAG5191922.1"/>
    </source>
</evidence>
<accession>A0A836CMK5</accession>
<dbReference type="Proteomes" id="UP000664859">
    <property type="component" value="Unassembled WGS sequence"/>
</dbReference>
<organism evidence="1 2">
    <name type="scientific">Tribonema minus</name>
    <dbReference type="NCBI Taxonomy" id="303371"/>
    <lineage>
        <taxon>Eukaryota</taxon>
        <taxon>Sar</taxon>
        <taxon>Stramenopiles</taxon>
        <taxon>Ochrophyta</taxon>
        <taxon>PX clade</taxon>
        <taxon>Xanthophyceae</taxon>
        <taxon>Tribonematales</taxon>
        <taxon>Tribonemataceae</taxon>
        <taxon>Tribonema</taxon>
    </lineage>
</organism>
<protein>
    <submittedName>
        <fullName evidence="1">Uncharacterized protein</fullName>
    </submittedName>
</protein>
<gene>
    <name evidence="1" type="ORF">JKP88DRAFT_274908</name>
</gene>
<sequence length="66" mass="7144">MRLTHHTRARVSAANRVQLRELKNGCLAMIAIAAFFVQENLTGQGPIEHIYGSGHVNPSGDGQGVF</sequence>
<proteinExistence type="predicted"/>
<dbReference type="GO" id="GO:0009507">
    <property type="term" value="C:chloroplast"/>
    <property type="evidence" value="ECO:0007669"/>
    <property type="project" value="UniProtKB-SubCell"/>
</dbReference>
<dbReference type="SUPFAM" id="SSF103511">
    <property type="entry name" value="Chlorophyll a-b binding protein"/>
    <property type="match status" value="1"/>
</dbReference>
<keyword evidence="2" id="KW-1185">Reference proteome</keyword>
<dbReference type="EMBL" id="JAFCMP010000013">
    <property type="protein sequence ID" value="KAG5191922.1"/>
    <property type="molecule type" value="Genomic_DNA"/>
</dbReference>